<evidence type="ECO:0000313" key="13">
    <source>
        <dbReference type="EMBL" id="NCI52062.1"/>
    </source>
</evidence>
<evidence type="ECO:0000256" key="2">
    <source>
        <dbReference type="ARBA" id="ARBA00022448"/>
    </source>
</evidence>
<feature type="transmembrane region" description="Helical" evidence="11">
    <location>
        <begin position="99"/>
        <end position="127"/>
    </location>
</feature>
<feature type="transmembrane region" description="Helical" evidence="11">
    <location>
        <begin position="56"/>
        <end position="79"/>
    </location>
</feature>
<dbReference type="PANTHER" id="PTHR43269:SF2">
    <property type="entry name" value="SODIUM_PROTON ANTIPORTER 1-RELATED"/>
    <property type="match status" value="1"/>
</dbReference>
<evidence type="ECO:0000259" key="12">
    <source>
        <dbReference type="Pfam" id="PF03600"/>
    </source>
</evidence>
<feature type="transmembrane region" description="Helical" evidence="11">
    <location>
        <begin position="221"/>
        <end position="238"/>
    </location>
</feature>
<keyword evidence="7" id="KW-0406">Ion transport</keyword>
<evidence type="ECO:0000256" key="4">
    <source>
        <dbReference type="ARBA" id="ARBA00022692"/>
    </source>
</evidence>
<keyword evidence="6" id="KW-0915">Sodium</keyword>
<feature type="transmembrane region" description="Helical" evidence="11">
    <location>
        <begin position="27"/>
        <end position="44"/>
    </location>
</feature>
<keyword evidence="14" id="KW-1185">Reference proteome</keyword>
<evidence type="ECO:0000256" key="5">
    <source>
        <dbReference type="ARBA" id="ARBA00022989"/>
    </source>
</evidence>
<evidence type="ECO:0000256" key="8">
    <source>
        <dbReference type="ARBA" id="ARBA00023136"/>
    </source>
</evidence>
<comment type="similarity">
    <text evidence="10">Belongs to the NhaD Na(+)/H(+) (TC 2.A.62) antiporter family.</text>
</comment>
<evidence type="ECO:0000256" key="10">
    <source>
        <dbReference type="ARBA" id="ARBA00025753"/>
    </source>
</evidence>
<organism evidence="13 14">
    <name type="scientific">Sediminibacterium roseum</name>
    <dbReference type="NCBI Taxonomy" id="1978412"/>
    <lineage>
        <taxon>Bacteria</taxon>
        <taxon>Pseudomonadati</taxon>
        <taxon>Bacteroidota</taxon>
        <taxon>Chitinophagia</taxon>
        <taxon>Chitinophagales</taxon>
        <taxon>Chitinophagaceae</taxon>
        <taxon>Sediminibacterium</taxon>
    </lineage>
</organism>
<comment type="caution">
    <text evidence="13">The sequence shown here is derived from an EMBL/GenBank/DDBJ whole genome shotgun (WGS) entry which is preliminary data.</text>
</comment>
<dbReference type="InterPro" id="IPR004680">
    <property type="entry name" value="Cit_transptr-like_dom"/>
</dbReference>
<evidence type="ECO:0000256" key="7">
    <source>
        <dbReference type="ARBA" id="ARBA00023065"/>
    </source>
</evidence>
<feature type="transmembrane region" description="Helical" evidence="11">
    <location>
        <begin position="324"/>
        <end position="344"/>
    </location>
</feature>
<feature type="transmembrane region" description="Helical" evidence="11">
    <location>
        <begin position="139"/>
        <end position="158"/>
    </location>
</feature>
<evidence type="ECO:0000313" key="14">
    <source>
        <dbReference type="Proteomes" id="UP000753802"/>
    </source>
</evidence>
<evidence type="ECO:0000256" key="9">
    <source>
        <dbReference type="ARBA" id="ARBA00023201"/>
    </source>
</evidence>
<evidence type="ECO:0000256" key="11">
    <source>
        <dbReference type="SAM" id="Phobius"/>
    </source>
</evidence>
<feature type="transmembrane region" description="Helical" evidence="11">
    <location>
        <begin position="364"/>
        <end position="389"/>
    </location>
</feature>
<dbReference type="RefSeq" id="WP_161820320.1">
    <property type="nucleotide sequence ID" value="NZ_JAACJS010000015.1"/>
</dbReference>
<name>A0ABX0A280_9BACT</name>
<evidence type="ECO:0000256" key="1">
    <source>
        <dbReference type="ARBA" id="ARBA00004141"/>
    </source>
</evidence>
<gene>
    <name evidence="13" type="ORF">GWC95_19210</name>
</gene>
<feature type="transmembrane region" description="Helical" evidence="11">
    <location>
        <begin position="401"/>
        <end position="418"/>
    </location>
</feature>
<dbReference type="NCBIfam" id="NF038006">
    <property type="entry name" value="NhaD_1"/>
    <property type="match status" value="1"/>
</dbReference>
<dbReference type="PANTHER" id="PTHR43269">
    <property type="entry name" value="SODIUM/PROTON ANTIPORTER 1-RELATED"/>
    <property type="match status" value="1"/>
</dbReference>
<proteinExistence type="inferred from homology"/>
<comment type="subcellular location">
    <subcellularLocation>
        <location evidence="1">Membrane</location>
        <topology evidence="1">Multi-pass membrane protein</topology>
    </subcellularLocation>
</comment>
<keyword evidence="2" id="KW-0813">Transport</keyword>
<dbReference type="Pfam" id="PF03600">
    <property type="entry name" value="CitMHS"/>
    <property type="match status" value="1"/>
</dbReference>
<keyword evidence="5 11" id="KW-1133">Transmembrane helix</keyword>
<feature type="transmembrane region" description="Helical" evidence="11">
    <location>
        <begin position="178"/>
        <end position="200"/>
    </location>
</feature>
<feature type="transmembrane region" description="Helical" evidence="11">
    <location>
        <begin position="285"/>
        <end position="304"/>
    </location>
</feature>
<evidence type="ECO:0000256" key="3">
    <source>
        <dbReference type="ARBA" id="ARBA00022449"/>
    </source>
</evidence>
<dbReference type="EMBL" id="JAACJS010000015">
    <property type="protein sequence ID" value="NCI52062.1"/>
    <property type="molecule type" value="Genomic_DNA"/>
</dbReference>
<keyword evidence="3" id="KW-0050">Antiport</keyword>
<dbReference type="InterPro" id="IPR045016">
    <property type="entry name" value="NhaD-like"/>
</dbReference>
<accession>A0ABX0A280</accession>
<protein>
    <submittedName>
        <fullName evidence="13">Sodium:proton antiporter</fullName>
    </submittedName>
</protein>
<dbReference type="Proteomes" id="UP000753802">
    <property type="component" value="Unassembled WGS sequence"/>
</dbReference>
<keyword evidence="8 11" id="KW-0472">Membrane</keyword>
<sequence>MITLIIVIFIVGYVAIAFEHPLKLNKAASALITGVLCWTVYVLGNNGNHEAHEALITHLGDISSILFFLLGAMTVVELIDMHSGFDFITQKIKTKKKPALLLLVAALTFFLSALLDNLTTAIVMVSLSSKLLTTREDRLWFAGMIVIAANAGGAWSPLGDVTTTMLWIGGQITALSIIKQLLLPSMVVCIVPALMMAYRFRGKTIEAKEIDATTEEEKQDGRIMLFTGIGLLLFVPVFKSLTGLPPFMGMLLALGMMWIVTTRLHQQKETALAQRLTVTRALEKIDTSSILFFLGILLAVSALQSAGVLKELALFLSRNLHNDYSIGIALGLLSSVVDNVPLVAAAQGMYDLATYPTDHMFWEFLALTTGTGGSAIIIGSAAGVAVMGIEQVDFGWYLKRISWLALVGFAAGVLVYIIQHQLQF</sequence>
<feature type="transmembrane region" description="Helical" evidence="11">
    <location>
        <begin position="244"/>
        <end position="264"/>
    </location>
</feature>
<keyword evidence="9" id="KW-0739">Sodium transport</keyword>
<feature type="domain" description="Citrate transporter-like" evidence="12">
    <location>
        <begin position="13"/>
        <end position="369"/>
    </location>
</feature>
<keyword evidence="4 11" id="KW-0812">Transmembrane</keyword>
<reference evidence="13 14" key="1">
    <citation type="submission" date="2020-01" db="EMBL/GenBank/DDBJ databases">
        <title>Genome analysis.</title>
        <authorList>
            <person name="Wu S."/>
            <person name="Wang G."/>
        </authorList>
    </citation>
    <scope>NUCLEOTIDE SEQUENCE [LARGE SCALE GENOMIC DNA]</scope>
    <source>
        <strain evidence="13 14">SYL130</strain>
    </source>
</reference>
<evidence type="ECO:0000256" key="6">
    <source>
        <dbReference type="ARBA" id="ARBA00023053"/>
    </source>
</evidence>